<reference evidence="14" key="1">
    <citation type="submission" date="2016-10" db="EMBL/GenBank/DDBJ databases">
        <authorList>
            <person name="Varghese N."/>
            <person name="Submissions S."/>
        </authorList>
    </citation>
    <scope>NUCLEOTIDE SEQUENCE [LARGE SCALE GENOMIC DNA]</scope>
    <source>
        <strain evidence="14">MPL-11</strain>
    </source>
</reference>
<dbReference type="AlphaFoldDB" id="A0A1H0Z8I5"/>
<evidence type="ECO:0000256" key="10">
    <source>
        <dbReference type="PIRSR" id="PIRSR037215-1"/>
    </source>
</evidence>
<evidence type="ECO:0000313" key="14">
    <source>
        <dbReference type="Proteomes" id="UP000199481"/>
    </source>
</evidence>
<evidence type="ECO:0000256" key="11">
    <source>
        <dbReference type="PIRSR" id="PIRSR037215-2"/>
    </source>
</evidence>
<organism evidence="13 14">
    <name type="scientific">Carnobacterium viridans</name>
    <dbReference type="NCBI Taxonomy" id="174587"/>
    <lineage>
        <taxon>Bacteria</taxon>
        <taxon>Bacillati</taxon>
        <taxon>Bacillota</taxon>
        <taxon>Bacilli</taxon>
        <taxon>Lactobacillales</taxon>
        <taxon>Carnobacteriaceae</taxon>
        <taxon>Carnobacterium</taxon>
    </lineage>
</organism>
<dbReference type="GO" id="GO:0008270">
    <property type="term" value="F:zinc ion binding"/>
    <property type="evidence" value="ECO:0007669"/>
    <property type="project" value="UniProtKB-UniRule"/>
</dbReference>
<dbReference type="PROSITE" id="PS00758">
    <property type="entry name" value="ARGE_DAPE_CPG2_1"/>
    <property type="match status" value="1"/>
</dbReference>
<dbReference type="InterPro" id="IPR011650">
    <property type="entry name" value="Peptidase_M20_dimer"/>
</dbReference>
<dbReference type="HAMAP" id="MF_00550">
    <property type="entry name" value="Aminopeptidase_M20"/>
    <property type="match status" value="1"/>
</dbReference>
<evidence type="ECO:0000256" key="3">
    <source>
        <dbReference type="ARBA" id="ARBA00022438"/>
    </source>
</evidence>
<dbReference type="GO" id="GO:0006508">
    <property type="term" value="P:proteolysis"/>
    <property type="evidence" value="ECO:0007669"/>
    <property type="project" value="UniProtKB-UniRule"/>
</dbReference>
<dbReference type="NCBIfam" id="NF003976">
    <property type="entry name" value="PRK05469.1"/>
    <property type="match status" value="1"/>
</dbReference>
<evidence type="ECO:0000256" key="5">
    <source>
        <dbReference type="ARBA" id="ARBA00022723"/>
    </source>
</evidence>
<feature type="binding site" evidence="9 11">
    <location>
        <position position="80"/>
    </location>
    <ligand>
        <name>Zn(2+)</name>
        <dbReference type="ChEBI" id="CHEBI:29105"/>
        <label>1</label>
    </ligand>
</feature>
<evidence type="ECO:0000256" key="7">
    <source>
        <dbReference type="ARBA" id="ARBA00022833"/>
    </source>
</evidence>
<dbReference type="EC" id="3.4.11.4" evidence="9"/>
<keyword evidence="6 9" id="KW-0378">Hydrolase</keyword>
<dbReference type="InterPro" id="IPR036264">
    <property type="entry name" value="Bact_exopeptidase_dim_dom"/>
</dbReference>
<feature type="active site" evidence="9 10">
    <location>
        <position position="82"/>
    </location>
</feature>
<accession>A0A1H0Z8I5</accession>
<dbReference type="GO" id="GO:0043171">
    <property type="term" value="P:peptide catabolic process"/>
    <property type="evidence" value="ECO:0007669"/>
    <property type="project" value="UniProtKB-UniRule"/>
</dbReference>
<keyword evidence="5 9" id="KW-0479">Metal-binding</keyword>
<dbReference type="Pfam" id="PF07687">
    <property type="entry name" value="M20_dimer"/>
    <property type="match status" value="1"/>
</dbReference>
<dbReference type="OrthoDB" id="9804934at2"/>
<name>A0A1H0Z8I5_9LACT</name>
<evidence type="ECO:0000313" key="13">
    <source>
        <dbReference type="EMBL" id="SDQ23767.1"/>
    </source>
</evidence>
<keyword evidence="4 9" id="KW-0645">Protease</keyword>
<dbReference type="EMBL" id="FNJW01000008">
    <property type="protein sequence ID" value="SDQ23767.1"/>
    <property type="molecule type" value="Genomic_DNA"/>
</dbReference>
<dbReference type="CDD" id="cd03892">
    <property type="entry name" value="M20_peptT"/>
    <property type="match status" value="1"/>
</dbReference>
<dbReference type="SUPFAM" id="SSF55031">
    <property type="entry name" value="Bacterial exopeptidase dimerisation domain"/>
    <property type="match status" value="1"/>
</dbReference>
<evidence type="ECO:0000259" key="12">
    <source>
        <dbReference type="Pfam" id="PF07687"/>
    </source>
</evidence>
<dbReference type="PIRSF" id="PIRSF037215">
    <property type="entry name" value="Peptidase_M20B"/>
    <property type="match status" value="1"/>
</dbReference>
<dbReference type="PANTHER" id="PTHR42994">
    <property type="entry name" value="PEPTIDASE T"/>
    <property type="match status" value="1"/>
</dbReference>
<comment type="subcellular location">
    <subcellularLocation>
        <location evidence="9">Cytoplasm</location>
    </subcellularLocation>
</comment>
<keyword evidence="7 9" id="KW-0862">Zinc</keyword>
<gene>
    <name evidence="9" type="primary">pepT</name>
    <name evidence="13" type="ORF">SAMN04487752_1378</name>
</gene>
<comment type="function">
    <text evidence="9">Cleaves the N-terminal amino acid of tripeptides.</text>
</comment>
<dbReference type="SUPFAM" id="SSF53187">
    <property type="entry name" value="Zn-dependent exopeptidases"/>
    <property type="match status" value="1"/>
</dbReference>
<feature type="domain" description="Peptidase M20 dimerisation" evidence="12">
    <location>
        <begin position="208"/>
        <end position="305"/>
    </location>
</feature>
<feature type="binding site" evidence="9 11">
    <location>
        <position position="142"/>
    </location>
    <ligand>
        <name>Zn(2+)</name>
        <dbReference type="ChEBI" id="CHEBI:29105"/>
        <label>2</label>
    </ligand>
</feature>
<dbReference type="RefSeq" id="WP_089976475.1">
    <property type="nucleotide sequence ID" value="NZ_CP084916.1"/>
</dbReference>
<sequence>MNERLLERFVKYAKVNTRSDMNSQTVPTTYSQVEFALKLAEELKEIGLEEVEYNESNGFVTATLPSNLQHKVPTIGFIAHIDTADFNAENIQPQVHTNYDGKDILLNEKLGIVISTTEFPQLANYVGKTVITTDGTTLLGADDKAGMASIVTAMEEFIQHPELPHGKIRVAFGPDEEIGRGALLFDVDHFQADFAYTLDSGVVGKFEYETFNAAQAELTIKGTSVHPGTAKDSMVNALLVAAQFATALPQEEVPEKTEGYQGFYMLSSQVGTIDEVKATYIIRDHDKETFENRKQYFAALVDQFNKTFDQPRIGLKLYDQYYNMRDIIENDLSIVELALDAYKSLGIEPDVKAFRGGTDGSIITYKGLPTPNIFTGAENLHGKYEFVSLEGMEQAAQVVIEIARMNAEK</sequence>
<dbReference type="InterPro" id="IPR002933">
    <property type="entry name" value="Peptidase_M20"/>
</dbReference>
<feature type="binding site" evidence="9 11">
    <location>
        <position position="177"/>
    </location>
    <ligand>
        <name>Zn(2+)</name>
        <dbReference type="ChEBI" id="CHEBI:29105"/>
        <label>2</label>
    </ligand>
</feature>
<keyword evidence="3 9" id="KW-0031">Aminopeptidase</keyword>
<feature type="binding site" evidence="9 11">
    <location>
        <position position="381"/>
    </location>
    <ligand>
        <name>Zn(2+)</name>
        <dbReference type="ChEBI" id="CHEBI:29105"/>
        <label>2</label>
    </ligand>
</feature>
<proteinExistence type="inferred from homology"/>
<keyword evidence="8 9" id="KW-0482">Metalloprotease</keyword>
<dbReference type="PANTHER" id="PTHR42994:SF1">
    <property type="entry name" value="PEPTIDASE T"/>
    <property type="match status" value="1"/>
</dbReference>
<keyword evidence="14" id="KW-1185">Reference proteome</keyword>
<dbReference type="GO" id="GO:0045148">
    <property type="term" value="F:tripeptide aminopeptidase activity"/>
    <property type="evidence" value="ECO:0007669"/>
    <property type="project" value="UniProtKB-UniRule"/>
</dbReference>
<dbReference type="NCBIfam" id="NF009920">
    <property type="entry name" value="PRK13381.1"/>
    <property type="match status" value="1"/>
</dbReference>
<evidence type="ECO:0000256" key="2">
    <source>
        <dbReference type="ARBA" id="ARBA00009692"/>
    </source>
</evidence>
<evidence type="ECO:0000256" key="9">
    <source>
        <dbReference type="HAMAP-Rule" id="MF_00550"/>
    </source>
</evidence>
<evidence type="ECO:0000256" key="8">
    <source>
        <dbReference type="ARBA" id="ARBA00023049"/>
    </source>
</evidence>
<dbReference type="PROSITE" id="PS00759">
    <property type="entry name" value="ARGE_DAPE_CPG2_2"/>
    <property type="match status" value="1"/>
</dbReference>
<evidence type="ECO:0000256" key="1">
    <source>
        <dbReference type="ARBA" id="ARBA00000870"/>
    </source>
</evidence>
<dbReference type="InterPro" id="IPR001261">
    <property type="entry name" value="ArgE/DapE_CS"/>
</dbReference>
<feature type="active site" description="Proton acceptor" evidence="9 10">
    <location>
        <position position="176"/>
    </location>
</feature>
<comment type="cofactor">
    <cofactor evidence="9 11">
        <name>Zn(2+)</name>
        <dbReference type="ChEBI" id="CHEBI:29105"/>
    </cofactor>
    <text evidence="9 11">Binds 2 Zn(2+) ions per subunit.</text>
</comment>
<evidence type="ECO:0000256" key="4">
    <source>
        <dbReference type="ARBA" id="ARBA00022670"/>
    </source>
</evidence>
<dbReference type="GO" id="GO:0005829">
    <property type="term" value="C:cytosol"/>
    <property type="evidence" value="ECO:0007669"/>
    <property type="project" value="TreeGrafter"/>
</dbReference>
<dbReference type="Gene3D" id="3.40.630.10">
    <property type="entry name" value="Zn peptidases"/>
    <property type="match status" value="1"/>
</dbReference>
<feature type="binding site" evidence="9 11">
    <location>
        <position position="142"/>
    </location>
    <ligand>
        <name>Zn(2+)</name>
        <dbReference type="ChEBI" id="CHEBI:29105"/>
        <label>1</label>
    </ligand>
</feature>
<evidence type="ECO:0000256" key="6">
    <source>
        <dbReference type="ARBA" id="ARBA00022801"/>
    </source>
</evidence>
<dbReference type="Gene3D" id="3.30.70.360">
    <property type="match status" value="1"/>
</dbReference>
<feature type="binding site" evidence="9 11">
    <location>
        <position position="199"/>
    </location>
    <ligand>
        <name>Zn(2+)</name>
        <dbReference type="ChEBI" id="CHEBI:29105"/>
        <label>1</label>
    </ligand>
</feature>
<protein>
    <recommendedName>
        <fullName evidence="9">Peptidase T</fullName>
        <ecNumber evidence="9">3.4.11.4</ecNumber>
    </recommendedName>
    <alternativeName>
        <fullName evidence="9">Aminotripeptidase</fullName>
        <shortName evidence="9">Tripeptidase</shortName>
    </alternativeName>
    <alternativeName>
        <fullName evidence="9">Tripeptide aminopeptidase</fullName>
    </alternativeName>
</protein>
<comment type="similarity">
    <text evidence="2 9">Belongs to the peptidase M20B family.</text>
</comment>
<dbReference type="Proteomes" id="UP000199481">
    <property type="component" value="Unassembled WGS sequence"/>
</dbReference>
<dbReference type="GO" id="GO:0008237">
    <property type="term" value="F:metallopeptidase activity"/>
    <property type="evidence" value="ECO:0007669"/>
    <property type="project" value="UniProtKB-KW"/>
</dbReference>
<dbReference type="Pfam" id="PF01546">
    <property type="entry name" value="Peptidase_M20"/>
    <property type="match status" value="1"/>
</dbReference>
<keyword evidence="9" id="KW-0963">Cytoplasm</keyword>
<dbReference type="InterPro" id="IPR010161">
    <property type="entry name" value="Peptidase_M20B"/>
</dbReference>
<comment type="catalytic activity">
    <reaction evidence="1 9">
        <text>Release of the N-terminal residue from a tripeptide.</text>
        <dbReference type="EC" id="3.4.11.4"/>
    </reaction>
</comment>
<dbReference type="NCBIfam" id="TIGR01882">
    <property type="entry name" value="peptidase-T"/>
    <property type="match status" value="1"/>
</dbReference>